<keyword evidence="2" id="KW-0677">Repeat</keyword>
<feature type="coiled-coil region" evidence="5">
    <location>
        <begin position="140"/>
        <end position="167"/>
    </location>
</feature>
<keyword evidence="7" id="KW-1185">Reference proteome</keyword>
<dbReference type="InterPro" id="IPR050754">
    <property type="entry name" value="FKBP4/5/8-like"/>
</dbReference>
<dbReference type="STRING" id="1754190.A0A1Y2EZW7"/>
<name>A0A1Y2EZW7_9FUNG</name>
<evidence type="ECO:0000313" key="6">
    <source>
        <dbReference type="EMBL" id="ORY77158.1"/>
    </source>
</evidence>
<reference evidence="6 7" key="1">
    <citation type="submission" date="2016-08" db="EMBL/GenBank/DDBJ databases">
        <title>A Parts List for Fungal Cellulosomes Revealed by Comparative Genomics.</title>
        <authorList>
            <consortium name="DOE Joint Genome Institute"/>
            <person name="Haitjema C.H."/>
            <person name="Gilmore S.P."/>
            <person name="Henske J.K."/>
            <person name="Solomon K.V."/>
            <person name="De Groot R."/>
            <person name="Kuo A."/>
            <person name="Mondo S.J."/>
            <person name="Salamov A.A."/>
            <person name="Labutti K."/>
            <person name="Zhao Z."/>
            <person name="Chiniquy J."/>
            <person name="Barry K."/>
            <person name="Brewer H.M."/>
            <person name="Purvine S.O."/>
            <person name="Wright A.T."/>
            <person name="Boxma B."/>
            <person name="Van Alen T."/>
            <person name="Hackstein J.H."/>
            <person name="Baker S.E."/>
            <person name="Grigoriev I.V."/>
            <person name="O'Malley M.A."/>
        </authorList>
    </citation>
    <scope>NUCLEOTIDE SEQUENCE [LARGE SCALE GENOMIC DNA]</scope>
    <source>
        <strain evidence="6 7">G1</strain>
    </source>
</reference>
<dbReference type="SMART" id="SM00028">
    <property type="entry name" value="TPR"/>
    <property type="match status" value="3"/>
</dbReference>
<protein>
    <submittedName>
        <fullName evidence="6">TPR-like protein</fullName>
    </submittedName>
</protein>
<evidence type="ECO:0000256" key="5">
    <source>
        <dbReference type="SAM" id="Coils"/>
    </source>
</evidence>
<evidence type="ECO:0000256" key="2">
    <source>
        <dbReference type="ARBA" id="ARBA00022737"/>
    </source>
</evidence>
<evidence type="ECO:0000313" key="7">
    <source>
        <dbReference type="Proteomes" id="UP000193920"/>
    </source>
</evidence>
<feature type="repeat" description="TPR" evidence="4">
    <location>
        <begin position="107"/>
        <end position="140"/>
    </location>
</feature>
<dbReference type="SUPFAM" id="SSF48452">
    <property type="entry name" value="TPR-like"/>
    <property type="match status" value="1"/>
</dbReference>
<proteinExistence type="predicted"/>
<dbReference type="InterPro" id="IPR019734">
    <property type="entry name" value="TPR_rpt"/>
</dbReference>
<dbReference type="Pfam" id="PF13181">
    <property type="entry name" value="TPR_8"/>
    <property type="match status" value="1"/>
</dbReference>
<gene>
    <name evidence="6" type="ORF">LY90DRAFT_665416</name>
</gene>
<accession>A0A1Y2EZW7</accession>
<evidence type="ECO:0000256" key="4">
    <source>
        <dbReference type="PROSITE-ProRule" id="PRU00339"/>
    </source>
</evidence>
<keyword evidence="1" id="KW-0597">Phosphoprotein</keyword>
<dbReference type="PANTHER" id="PTHR46512">
    <property type="entry name" value="PEPTIDYLPROLYL ISOMERASE"/>
    <property type="match status" value="1"/>
</dbReference>
<sequence length="175" mass="20483">MNKQTLDDKRKKLDIGQENRLKGNKYFKEKDYKNALKCYHIALLYTTGLKSTYDFGPKIDDEKLNEDIDKCLISIYNNMALCLMKTAKYERAVQSCTKVLDIEDYNDKALYRRGRSYLALQKFDLAEKDLKKAANINSTDSGIKEALNQLKKEKVKYEKEKNEAMKKMSKKMFES</sequence>
<comment type="caution">
    <text evidence="6">The sequence shown here is derived from an EMBL/GenBank/DDBJ whole genome shotgun (WGS) entry which is preliminary data.</text>
</comment>
<dbReference type="EMBL" id="MCOG01000020">
    <property type="protein sequence ID" value="ORY77158.1"/>
    <property type="molecule type" value="Genomic_DNA"/>
</dbReference>
<dbReference type="Gene3D" id="1.25.40.10">
    <property type="entry name" value="Tetratricopeptide repeat domain"/>
    <property type="match status" value="1"/>
</dbReference>
<dbReference type="OrthoDB" id="433738at2759"/>
<organism evidence="6 7">
    <name type="scientific">Neocallimastix californiae</name>
    <dbReference type="NCBI Taxonomy" id="1754190"/>
    <lineage>
        <taxon>Eukaryota</taxon>
        <taxon>Fungi</taxon>
        <taxon>Fungi incertae sedis</taxon>
        <taxon>Chytridiomycota</taxon>
        <taxon>Chytridiomycota incertae sedis</taxon>
        <taxon>Neocallimastigomycetes</taxon>
        <taxon>Neocallimastigales</taxon>
        <taxon>Neocallimastigaceae</taxon>
        <taxon>Neocallimastix</taxon>
    </lineage>
</organism>
<dbReference type="AlphaFoldDB" id="A0A1Y2EZW7"/>
<evidence type="ECO:0000256" key="3">
    <source>
        <dbReference type="ARBA" id="ARBA00022803"/>
    </source>
</evidence>
<evidence type="ECO:0000256" key="1">
    <source>
        <dbReference type="ARBA" id="ARBA00022553"/>
    </source>
</evidence>
<dbReference type="InterPro" id="IPR013105">
    <property type="entry name" value="TPR_2"/>
</dbReference>
<dbReference type="Proteomes" id="UP000193920">
    <property type="component" value="Unassembled WGS sequence"/>
</dbReference>
<keyword evidence="3 4" id="KW-0802">TPR repeat</keyword>
<dbReference type="PROSITE" id="PS50005">
    <property type="entry name" value="TPR"/>
    <property type="match status" value="1"/>
</dbReference>
<keyword evidence="5" id="KW-0175">Coiled coil</keyword>
<dbReference type="InterPro" id="IPR011990">
    <property type="entry name" value="TPR-like_helical_dom_sf"/>
</dbReference>
<dbReference type="Pfam" id="PF07719">
    <property type="entry name" value="TPR_2"/>
    <property type="match status" value="1"/>
</dbReference>